<reference evidence="2 3" key="2">
    <citation type="submission" date="2018-11" db="EMBL/GenBank/DDBJ databases">
        <authorList>
            <consortium name="Pathogen Informatics"/>
        </authorList>
    </citation>
    <scope>NUCLEOTIDE SEQUENCE [LARGE SCALE GENOMIC DNA]</scope>
</reference>
<dbReference type="AlphaFoldDB" id="A0A0R3WTC5"/>
<reference evidence="4" key="1">
    <citation type="submission" date="2017-02" db="UniProtKB">
        <authorList>
            <consortium name="WormBaseParasite"/>
        </authorList>
    </citation>
    <scope>IDENTIFICATION</scope>
</reference>
<evidence type="ECO:0000313" key="4">
    <source>
        <dbReference type="WBParaSite" id="TTAC_0000401501-mRNA-1"/>
    </source>
</evidence>
<dbReference type="STRING" id="6205.A0A0R3WTC5"/>
<sequence>MRDLNDKLVALAMSQLRSKNYQDDVEVYAHAYFAAADITTGPRCSWITSRDIMRLSTGATSMNSPCSSTAATTTPLPDSTR</sequence>
<evidence type="ECO:0000313" key="3">
    <source>
        <dbReference type="Proteomes" id="UP000274429"/>
    </source>
</evidence>
<gene>
    <name evidence="2" type="ORF">TTAC_LOCUS4001</name>
</gene>
<evidence type="ECO:0000256" key="1">
    <source>
        <dbReference type="SAM" id="MobiDB-lite"/>
    </source>
</evidence>
<dbReference type="WBParaSite" id="TTAC_0000401501-mRNA-1">
    <property type="protein sequence ID" value="TTAC_0000401501-mRNA-1"/>
    <property type="gene ID" value="TTAC_0000401501"/>
</dbReference>
<dbReference type="EMBL" id="UYWX01003453">
    <property type="protein sequence ID" value="VDM23950.1"/>
    <property type="molecule type" value="Genomic_DNA"/>
</dbReference>
<protein>
    <submittedName>
        <fullName evidence="4">Ribonuc_red_lgN domain-containing protein</fullName>
    </submittedName>
</protein>
<organism evidence="4">
    <name type="scientific">Hydatigena taeniaeformis</name>
    <name type="common">Feline tapeworm</name>
    <name type="synonym">Taenia taeniaeformis</name>
    <dbReference type="NCBI Taxonomy" id="6205"/>
    <lineage>
        <taxon>Eukaryota</taxon>
        <taxon>Metazoa</taxon>
        <taxon>Spiralia</taxon>
        <taxon>Lophotrochozoa</taxon>
        <taxon>Platyhelminthes</taxon>
        <taxon>Cestoda</taxon>
        <taxon>Eucestoda</taxon>
        <taxon>Cyclophyllidea</taxon>
        <taxon>Taeniidae</taxon>
        <taxon>Hydatigera</taxon>
    </lineage>
</organism>
<proteinExistence type="predicted"/>
<keyword evidence="3" id="KW-1185">Reference proteome</keyword>
<feature type="compositionally biased region" description="Low complexity" evidence="1">
    <location>
        <begin position="64"/>
        <end position="81"/>
    </location>
</feature>
<dbReference type="Proteomes" id="UP000274429">
    <property type="component" value="Unassembled WGS sequence"/>
</dbReference>
<evidence type="ECO:0000313" key="2">
    <source>
        <dbReference type="EMBL" id="VDM23950.1"/>
    </source>
</evidence>
<accession>A0A0R3WTC5</accession>
<feature type="region of interest" description="Disordered" evidence="1">
    <location>
        <begin position="58"/>
        <end position="81"/>
    </location>
</feature>
<name>A0A0R3WTC5_HYDTA</name>